<feature type="transmembrane region" description="Helical" evidence="1">
    <location>
        <begin position="59"/>
        <end position="78"/>
    </location>
</feature>
<dbReference type="RefSeq" id="WP_131905526.1">
    <property type="nucleotide sequence ID" value="NZ_BAAAFU010000004.1"/>
</dbReference>
<comment type="caution">
    <text evidence="2">The sequence shown here is derived from an EMBL/GenBank/DDBJ whole genome shotgun (WGS) entry which is preliminary data.</text>
</comment>
<evidence type="ECO:0000313" key="3">
    <source>
        <dbReference type="Proteomes" id="UP000294887"/>
    </source>
</evidence>
<keyword evidence="3" id="KW-1185">Reference proteome</keyword>
<accession>A0A4R1F905</accession>
<evidence type="ECO:0000313" key="2">
    <source>
        <dbReference type="EMBL" id="TCJ87231.1"/>
    </source>
</evidence>
<sequence length="82" mass="9127">MNQLINKVISVLTKKPSNAFLLFLSGFLFAQVMIVNVLYSRHPQGGWATDLGMFSTPSILMTFLAALSLCLFVLWRSVSSED</sequence>
<protein>
    <submittedName>
        <fullName evidence="2">Uncharacterized protein</fullName>
    </submittedName>
</protein>
<keyword evidence="1" id="KW-1133">Transmembrane helix</keyword>
<name>A0A4R1F905_9GAMM</name>
<dbReference type="EMBL" id="SMFQ01000003">
    <property type="protein sequence ID" value="TCJ87231.1"/>
    <property type="molecule type" value="Genomic_DNA"/>
</dbReference>
<proteinExistence type="predicted"/>
<gene>
    <name evidence="2" type="ORF">EV695_1739</name>
</gene>
<feature type="transmembrane region" description="Helical" evidence="1">
    <location>
        <begin position="20"/>
        <end position="39"/>
    </location>
</feature>
<keyword evidence="1" id="KW-0472">Membrane</keyword>
<organism evidence="2 3">
    <name type="scientific">Cocleimonas flava</name>
    <dbReference type="NCBI Taxonomy" id="634765"/>
    <lineage>
        <taxon>Bacteria</taxon>
        <taxon>Pseudomonadati</taxon>
        <taxon>Pseudomonadota</taxon>
        <taxon>Gammaproteobacteria</taxon>
        <taxon>Thiotrichales</taxon>
        <taxon>Thiotrichaceae</taxon>
        <taxon>Cocleimonas</taxon>
    </lineage>
</organism>
<dbReference type="Proteomes" id="UP000294887">
    <property type="component" value="Unassembled WGS sequence"/>
</dbReference>
<reference evidence="2 3" key="1">
    <citation type="submission" date="2019-03" db="EMBL/GenBank/DDBJ databases">
        <title>Genomic Encyclopedia of Type Strains, Phase IV (KMG-IV): sequencing the most valuable type-strain genomes for metagenomic binning, comparative biology and taxonomic classification.</title>
        <authorList>
            <person name="Goeker M."/>
        </authorList>
    </citation>
    <scope>NUCLEOTIDE SEQUENCE [LARGE SCALE GENOMIC DNA]</scope>
    <source>
        <strain evidence="2 3">DSM 24830</strain>
    </source>
</reference>
<keyword evidence="1" id="KW-0812">Transmembrane</keyword>
<evidence type="ECO:0000256" key="1">
    <source>
        <dbReference type="SAM" id="Phobius"/>
    </source>
</evidence>
<dbReference type="AlphaFoldDB" id="A0A4R1F905"/>